<comment type="caution">
    <text evidence="2">The sequence shown here is derived from an EMBL/GenBank/DDBJ whole genome shotgun (WGS) entry which is preliminary data.</text>
</comment>
<dbReference type="PANTHER" id="PTHR12864">
    <property type="entry name" value="RAN BINDING PROTEIN 9-RELATED"/>
    <property type="match status" value="1"/>
</dbReference>
<gene>
    <name evidence="2" type="ORF">NEDG_01516</name>
</gene>
<dbReference type="InterPro" id="IPR050618">
    <property type="entry name" value="Ubq-SigPath_Reg"/>
</dbReference>
<dbReference type="InterPro" id="IPR006595">
    <property type="entry name" value="CTLH_C"/>
</dbReference>
<accession>A0A177EG45</accession>
<dbReference type="EMBL" id="LTDL01000038">
    <property type="protein sequence ID" value="OAG29969.1"/>
    <property type="molecule type" value="Genomic_DNA"/>
</dbReference>
<dbReference type="Pfam" id="PF10607">
    <property type="entry name" value="CTLH"/>
    <property type="match status" value="1"/>
</dbReference>
<dbReference type="RefSeq" id="XP_067544521.1">
    <property type="nucleotide sequence ID" value="XM_067688934.1"/>
</dbReference>
<protein>
    <recommendedName>
        <fullName evidence="1">CTLH domain-containing protein</fullName>
    </recommendedName>
</protein>
<dbReference type="InterPro" id="IPR024964">
    <property type="entry name" value="CTLH/CRA"/>
</dbReference>
<reference evidence="2 3" key="1">
    <citation type="submission" date="2016-02" db="EMBL/GenBank/DDBJ databases">
        <title>Discovery of a natural microsporidian pathogen with a broad tissue tropism in Caenorhabditis elegans.</title>
        <authorList>
            <person name="Luallen R.J."/>
            <person name="Reinke A.W."/>
            <person name="Tong L."/>
            <person name="Botts M.R."/>
            <person name="Felix M.-A."/>
            <person name="Troemel E.R."/>
        </authorList>
    </citation>
    <scope>NUCLEOTIDE SEQUENCE [LARGE SCALE GENOMIC DNA]</scope>
    <source>
        <strain evidence="2 3">JUm2807</strain>
    </source>
</reference>
<dbReference type="AlphaFoldDB" id="A0A177EG45"/>
<dbReference type="STRING" id="1805483.A0A177EG45"/>
<evidence type="ECO:0000313" key="2">
    <source>
        <dbReference type="EMBL" id="OAG29969.1"/>
    </source>
</evidence>
<evidence type="ECO:0000313" key="3">
    <source>
        <dbReference type="Proteomes" id="UP000185944"/>
    </source>
</evidence>
<feature type="domain" description="CTLH" evidence="1">
    <location>
        <begin position="39"/>
        <end position="92"/>
    </location>
</feature>
<proteinExistence type="predicted"/>
<dbReference type="GeneID" id="93647866"/>
<organism evidence="2 3">
    <name type="scientific">Nematocida displodere</name>
    <dbReference type="NCBI Taxonomy" id="1805483"/>
    <lineage>
        <taxon>Eukaryota</taxon>
        <taxon>Fungi</taxon>
        <taxon>Fungi incertae sedis</taxon>
        <taxon>Microsporidia</taxon>
        <taxon>Nematocida</taxon>
    </lineage>
</organism>
<name>A0A177EG45_9MICR</name>
<dbReference type="OrthoDB" id="2415936at2759"/>
<evidence type="ECO:0000259" key="1">
    <source>
        <dbReference type="PROSITE" id="PS50897"/>
    </source>
</evidence>
<sequence>MQRKETKEMGLVLDYLRAECYTETLEALHDAPDSSIGFRRKMKEAILAGNIELAHTLLLDAFPSVSADAPDMVSLMHSQKFIELIRNGEPEKALLFGRKCVQMNEGISKPNDLFLLLAYKNPEENEVIREYMSLQRRETVFFAVDSFVKGKLIALI</sequence>
<dbReference type="Proteomes" id="UP000185944">
    <property type="component" value="Unassembled WGS sequence"/>
</dbReference>
<keyword evidence="3" id="KW-1185">Reference proteome</keyword>
<dbReference type="PROSITE" id="PS50897">
    <property type="entry name" value="CTLH"/>
    <property type="match status" value="1"/>
</dbReference>
<dbReference type="VEuPathDB" id="MicrosporidiaDB:NEDG_01516"/>